<dbReference type="InterPro" id="IPR036291">
    <property type="entry name" value="NAD(P)-bd_dom_sf"/>
</dbReference>
<dbReference type="HOGENOM" id="CLU_010194_1_2_0"/>
<dbReference type="Pfam" id="PF13561">
    <property type="entry name" value="adh_short_C2"/>
    <property type="match status" value="1"/>
</dbReference>
<dbReference type="PANTHER" id="PTHR43296:SF2">
    <property type="entry name" value="PEROXISOMAL 2,4-DIENOYL-COA REDUCTASE [(3E)-ENOYL-COA-PRODUCING]"/>
    <property type="match status" value="1"/>
</dbReference>
<accession>D7CXG3</accession>
<evidence type="ECO:0000256" key="2">
    <source>
        <dbReference type="ARBA" id="ARBA00023002"/>
    </source>
</evidence>
<dbReference type="GO" id="GO:0009062">
    <property type="term" value="P:fatty acid catabolic process"/>
    <property type="evidence" value="ECO:0007669"/>
    <property type="project" value="InterPro"/>
</dbReference>
<dbReference type="CDD" id="cd05369">
    <property type="entry name" value="TER_DECR_SDR_a"/>
    <property type="match status" value="1"/>
</dbReference>
<dbReference type="InterPro" id="IPR045017">
    <property type="entry name" value="DECR2-like"/>
</dbReference>
<dbReference type="InterPro" id="IPR002347">
    <property type="entry name" value="SDR_fam"/>
</dbReference>
<dbReference type="PRINTS" id="PR00081">
    <property type="entry name" value="GDHRDH"/>
</dbReference>
<dbReference type="FunFam" id="3.40.50.720:FF:000084">
    <property type="entry name" value="Short-chain dehydrogenase reductase"/>
    <property type="match status" value="1"/>
</dbReference>
<keyword evidence="4" id="KW-1185">Reference proteome</keyword>
<organism evidence="3 4">
    <name type="scientific">Truepera radiovictrix (strain DSM 17093 / CIP 108686 / LMG 22925 / RQ-24)</name>
    <dbReference type="NCBI Taxonomy" id="649638"/>
    <lineage>
        <taxon>Bacteria</taxon>
        <taxon>Thermotogati</taxon>
        <taxon>Deinococcota</taxon>
        <taxon>Deinococci</taxon>
        <taxon>Trueperales</taxon>
        <taxon>Trueperaceae</taxon>
        <taxon>Truepera</taxon>
    </lineage>
</organism>
<dbReference type="PRINTS" id="PR00080">
    <property type="entry name" value="SDRFAMILY"/>
</dbReference>
<sequence>MTGNEASSEPREVFSRDLLRDKVVLITGGGTGLGRAMGERFLALGASLVITGRREGVLREAAEAMAAATGGAVLPVSGDVRDPERVAATLDAAYERFGRVDALVNNAAGNFISPTERLSHRAVDAVLGIVLHGTFYYTLELGKRWIGAGRGGVVLNIATTYATSGSGYVVPSAAAKAGVVAMTKSLAAEWGKYGIRLNAIAPGPFPTEGAWSRLMPTPQIQALFEKRVPLRRVGEHLELANLAAYLLSDAAAFITGDLIAIDGGESAWNGGEFNILDELTPEQWDALAAARSRS</sequence>
<keyword evidence="2 3" id="KW-0560">Oxidoreductase</keyword>
<evidence type="ECO:0000256" key="1">
    <source>
        <dbReference type="ARBA" id="ARBA00022857"/>
    </source>
</evidence>
<dbReference type="SUPFAM" id="SSF51735">
    <property type="entry name" value="NAD(P)-binding Rossmann-fold domains"/>
    <property type="match status" value="1"/>
</dbReference>
<dbReference type="GO" id="GO:0008670">
    <property type="term" value="F:2,4-dienoyl-CoA reductase (NADPH) activity"/>
    <property type="evidence" value="ECO:0007669"/>
    <property type="project" value="UniProtKB-EC"/>
</dbReference>
<dbReference type="AlphaFoldDB" id="D7CXG3"/>
<dbReference type="Proteomes" id="UP000000379">
    <property type="component" value="Chromosome"/>
</dbReference>
<dbReference type="KEGG" id="tra:Trad_0145"/>
<proteinExistence type="predicted"/>
<dbReference type="PANTHER" id="PTHR43296">
    <property type="entry name" value="PEROXISOMAL 2,4-DIENOYL-COA REDUCTASE"/>
    <property type="match status" value="1"/>
</dbReference>
<evidence type="ECO:0000313" key="3">
    <source>
        <dbReference type="EMBL" id="ADI13287.1"/>
    </source>
</evidence>
<dbReference type="EMBL" id="CP002049">
    <property type="protein sequence ID" value="ADI13287.1"/>
    <property type="molecule type" value="Genomic_DNA"/>
</dbReference>
<dbReference type="eggNOG" id="COG1028">
    <property type="taxonomic scope" value="Bacteria"/>
</dbReference>
<gene>
    <name evidence="3" type="ordered locus">Trad_0145</name>
</gene>
<dbReference type="Gene3D" id="3.40.50.720">
    <property type="entry name" value="NAD(P)-binding Rossmann-like Domain"/>
    <property type="match status" value="1"/>
</dbReference>
<name>D7CXG3_TRURR</name>
<reference evidence="3 4" key="2">
    <citation type="journal article" date="2011" name="Stand. Genomic Sci.">
        <title>Complete genome sequence of Truepera radiovictrix type strain (RQ-24).</title>
        <authorList>
            <person name="Ivanova N."/>
            <person name="Rohde C."/>
            <person name="Munk C."/>
            <person name="Nolan M."/>
            <person name="Lucas S."/>
            <person name="Del Rio T.G."/>
            <person name="Tice H."/>
            <person name="Deshpande S."/>
            <person name="Cheng J.F."/>
            <person name="Tapia R."/>
            <person name="Han C."/>
            <person name="Goodwin L."/>
            <person name="Pitluck S."/>
            <person name="Liolios K."/>
            <person name="Mavromatis K."/>
            <person name="Mikhailova N."/>
            <person name="Pati A."/>
            <person name="Chen A."/>
            <person name="Palaniappan K."/>
            <person name="Land M."/>
            <person name="Hauser L."/>
            <person name="Chang Y.J."/>
            <person name="Jeffries C.D."/>
            <person name="Brambilla E."/>
            <person name="Rohde M."/>
            <person name="Goker M."/>
            <person name="Tindall B.J."/>
            <person name="Woyke T."/>
            <person name="Bristow J."/>
            <person name="Eisen J.A."/>
            <person name="Markowitz V."/>
            <person name="Hugenholtz P."/>
            <person name="Kyrpides N.C."/>
            <person name="Klenk H.P."/>
            <person name="Lapidus A."/>
        </authorList>
    </citation>
    <scope>NUCLEOTIDE SEQUENCE [LARGE SCALE GENOMIC DNA]</scope>
    <source>
        <strain evidence="4">DSM 17093 / CIP 108686 / LMG 22925 / RQ-24</strain>
    </source>
</reference>
<dbReference type="STRING" id="649638.Trad_0145"/>
<dbReference type="EC" id="1.3.1.34" evidence="3"/>
<reference evidence="4" key="1">
    <citation type="submission" date="2010-05" db="EMBL/GenBank/DDBJ databases">
        <title>The complete genome of Truepera radiovictris DSM 17093.</title>
        <authorList>
            <consortium name="US DOE Joint Genome Institute (JGI-PGF)"/>
            <person name="Lucas S."/>
            <person name="Copeland A."/>
            <person name="Lapidus A."/>
            <person name="Glavina del Rio T."/>
            <person name="Dalin E."/>
            <person name="Tice H."/>
            <person name="Bruce D."/>
            <person name="Goodwin L."/>
            <person name="Pitluck S."/>
            <person name="Kyrpides N."/>
            <person name="Mavromatis K."/>
            <person name="Ovchinnikova G."/>
            <person name="Munk A.C."/>
            <person name="Detter J.C."/>
            <person name="Han C."/>
            <person name="Tapia R."/>
            <person name="Land M."/>
            <person name="Hauser L."/>
            <person name="Markowitz V."/>
            <person name="Cheng J.-F."/>
            <person name="Hugenholtz P."/>
            <person name="Woyke T."/>
            <person name="Wu D."/>
            <person name="Tindall B."/>
            <person name="Pomrenke H.G."/>
            <person name="Brambilla E."/>
            <person name="Klenk H.-P."/>
            <person name="Eisen J.A."/>
        </authorList>
    </citation>
    <scope>NUCLEOTIDE SEQUENCE [LARGE SCALE GENOMIC DNA]</scope>
    <source>
        <strain evidence="4">DSM 17093 / CIP 108686 / LMG 22925 / RQ-24</strain>
    </source>
</reference>
<evidence type="ECO:0000313" key="4">
    <source>
        <dbReference type="Proteomes" id="UP000000379"/>
    </source>
</evidence>
<dbReference type="RefSeq" id="WP_013176667.1">
    <property type="nucleotide sequence ID" value="NC_014221.1"/>
</dbReference>
<keyword evidence="1" id="KW-0521">NADP</keyword>
<protein>
    <submittedName>
        <fullName evidence="3">Short-chain dehydrogenase/reductase SDR</fullName>
        <ecNumber evidence="3">1.3.1.34</ecNumber>
    </submittedName>
</protein>